<dbReference type="Proteomes" id="UP001162992">
    <property type="component" value="Chromosome 20"/>
</dbReference>
<proteinExistence type="predicted"/>
<name>A0ACC2AR62_DIPCM</name>
<dbReference type="EMBL" id="CM055111">
    <property type="protein sequence ID" value="KAJ7519632.1"/>
    <property type="molecule type" value="Genomic_DNA"/>
</dbReference>
<keyword evidence="2" id="KW-1185">Reference proteome</keyword>
<accession>A0ACC2AR62</accession>
<reference evidence="2" key="1">
    <citation type="journal article" date="2024" name="Proc. Natl. Acad. Sci. U.S.A.">
        <title>Extraordinary preservation of gene collinearity over three hundred million years revealed in homosporous lycophytes.</title>
        <authorList>
            <person name="Li C."/>
            <person name="Wickell D."/>
            <person name="Kuo L.Y."/>
            <person name="Chen X."/>
            <person name="Nie B."/>
            <person name="Liao X."/>
            <person name="Peng D."/>
            <person name="Ji J."/>
            <person name="Jenkins J."/>
            <person name="Williams M."/>
            <person name="Shu S."/>
            <person name="Plott C."/>
            <person name="Barry K."/>
            <person name="Rajasekar S."/>
            <person name="Grimwood J."/>
            <person name="Han X."/>
            <person name="Sun S."/>
            <person name="Hou Z."/>
            <person name="He W."/>
            <person name="Dai G."/>
            <person name="Sun C."/>
            <person name="Schmutz J."/>
            <person name="Leebens-Mack J.H."/>
            <person name="Li F.W."/>
            <person name="Wang L."/>
        </authorList>
    </citation>
    <scope>NUCLEOTIDE SEQUENCE [LARGE SCALE GENOMIC DNA]</scope>
    <source>
        <strain evidence="2">cv. PW_Plant_1</strain>
    </source>
</reference>
<evidence type="ECO:0000313" key="1">
    <source>
        <dbReference type="EMBL" id="KAJ7519632.1"/>
    </source>
</evidence>
<comment type="caution">
    <text evidence="1">The sequence shown here is derived from an EMBL/GenBank/DDBJ whole genome shotgun (WGS) entry which is preliminary data.</text>
</comment>
<protein>
    <submittedName>
        <fullName evidence="1">Uncharacterized protein</fullName>
    </submittedName>
</protein>
<organism evidence="1 2">
    <name type="scientific">Diphasiastrum complanatum</name>
    <name type="common">Issler's clubmoss</name>
    <name type="synonym">Lycopodium complanatum</name>
    <dbReference type="NCBI Taxonomy" id="34168"/>
    <lineage>
        <taxon>Eukaryota</taxon>
        <taxon>Viridiplantae</taxon>
        <taxon>Streptophyta</taxon>
        <taxon>Embryophyta</taxon>
        <taxon>Tracheophyta</taxon>
        <taxon>Lycopodiopsida</taxon>
        <taxon>Lycopodiales</taxon>
        <taxon>Lycopodiaceae</taxon>
        <taxon>Lycopodioideae</taxon>
        <taxon>Diphasiastrum</taxon>
    </lineage>
</organism>
<gene>
    <name evidence="1" type="ORF">O6H91_20G047400</name>
</gene>
<evidence type="ECO:0000313" key="2">
    <source>
        <dbReference type="Proteomes" id="UP001162992"/>
    </source>
</evidence>
<sequence length="153" mass="17321">MNATMSVKGTFGHLDPEYLSSHRLTEKSDVYSFGVLLLEIISGRASIDVTLPRDQMNICEWARPYFNEGRIKDIADPRLTTYNKEAMWKIAEIAVLSVELPGIDRPSMSDIVIALKKAIAIENNKSHRSLSDTNSLQSFRGSKKKRYYSCPHI</sequence>